<keyword evidence="1" id="KW-0863">Zinc-finger</keyword>
<accession>A0A6A6J2U4</accession>
<dbReference type="Proteomes" id="UP000800094">
    <property type="component" value="Unassembled WGS sequence"/>
</dbReference>
<dbReference type="PROSITE" id="PS50103">
    <property type="entry name" value="ZF_C3H1"/>
    <property type="match status" value="1"/>
</dbReference>
<feature type="zinc finger region" description="C3H1-type" evidence="1">
    <location>
        <begin position="108"/>
        <end position="135"/>
    </location>
</feature>
<proteinExistence type="predicted"/>
<dbReference type="AlphaFoldDB" id="A0A6A6J2U4"/>
<dbReference type="GO" id="GO:0008270">
    <property type="term" value="F:zinc ion binding"/>
    <property type="evidence" value="ECO:0007669"/>
    <property type="project" value="UniProtKB-KW"/>
</dbReference>
<dbReference type="InterPro" id="IPR000571">
    <property type="entry name" value="Znf_CCCH"/>
</dbReference>
<feature type="region of interest" description="Disordered" evidence="2">
    <location>
        <begin position="181"/>
        <end position="296"/>
    </location>
</feature>
<dbReference type="EMBL" id="ML987189">
    <property type="protein sequence ID" value="KAF2257039.1"/>
    <property type="molecule type" value="Genomic_DNA"/>
</dbReference>
<dbReference type="SMART" id="SM00356">
    <property type="entry name" value="ZnF_C3H1"/>
    <property type="match status" value="2"/>
</dbReference>
<reference evidence="4" key="1">
    <citation type="journal article" date="2020" name="Stud. Mycol.">
        <title>101 Dothideomycetes genomes: a test case for predicting lifestyles and emergence of pathogens.</title>
        <authorList>
            <person name="Haridas S."/>
            <person name="Albert R."/>
            <person name="Binder M."/>
            <person name="Bloem J."/>
            <person name="Labutti K."/>
            <person name="Salamov A."/>
            <person name="Andreopoulos B."/>
            <person name="Baker S."/>
            <person name="Barry K."/>
            <person name="Bills G."/>
            <person name="Bluhm B."/>
            <person name="Cannon C."/>
            <person name="Castanera R."/>
            <person name="Culley D."/>
            <person name="Daum C."/>
            <person name="Ezra D."/>
            <person name="Gonzalez J."/>
            <person name="Henrissat B."/>
            <person name="Kuo A."/>
            <person name="Liang C."/>
            <person name="Lipzen A."/>
            <person name="Lutzoni F."/>
            <person name="Magnuson J."/>
            <person name="Mondo S."/>
            <person name="Nolan M."/>
            <person name="Ohm R."/>
            <person name="Pangilinan J."/>
            <person name="Park H.-J."/>
            <person name="Ramirez L."/>
            <person name="Alfaro M."/>
            <person name="Sun H."/>
            <person name="Tritt A."/>
            <person name="Yoshinaga Y."/>
            <person name="Zwiers L.-H."/>
            <person name="Turgeon B."/>
            <person name="Goodwin S."/>
            <person name="Spatafora J."/>
            <person name="Crous P."/>
            <person name="Grigoriev I."/>
        </authorList>
    </citation>
    <scope>NUCLEOTIDE SEQUENCE</scope>
    <source>
        <strain evidence="4">CBS 122368</strain>
    </source>
</reference>
<feature type="compositionally biased region" description="Polar residues" evidence="2">
    <location>
        <begin position="242"/>
        <end position="264"/>
    </location>
</feature>
<feature type="compositionally biased region" description="Basic and acidic residues" evidence="2">
    <location>
        <begin position="182"/>
        <end position="193"/>
    </location>
</feature>
<feature type="compositionally biased region" description="Polar residues" evidence="2">
    <location>
        <begin position="80"/>
        <end position="90"/>
    </location>
</feature>
<dbReference type="GeneID" id="54579751"/>
<keyword evidence="1" id="KW-0479">Metal-binding</keyword>
<sequence length="556" mass="62548">MEMATHTLALFKTHGGVCGCPDFWQLSESINPTTPVVVRGSADHQSSRVFTLRHMSTLTDAAVEPSALASPASSGAIPQRSPTDTDSSHTLPLHSTLGPSSMSPPPPGQPKETCFFWYHGECRRGDRCHLAHETHITWPISVPPGYVHRIPCDLPLCPLRHDMVAFKEGTRKREQTFQIAQRVHERSREDSDVRVINSQASLKDNSPRSHLRGISSEDSSSTDSESSDSDPDSTEEGVTEAITISDTPSEISSSAPSLTATLPPSHTEEEKPHITSISHPGTRIRKHPFTLDQNGHKRRRLDAAGGHSVSFPTHDIPSKLESIPHTSLATQHHPASVRQPPRGPKTQEQDCKICFYWYHKGYCRTKLRGGYYPRCNYLHTLDTEDQRVSLPPGIRDHDPNCPLPLCPVRLLDQGKLDAYHKAMDNPPIKSEPVTPPKAFSGPDPIPYPSPRQDIIAARRQVRGPKFNTPEQTLPNLTGKKRARFNYQREQIEKWQTENGIQELGRRLTTKEKRKERKEKQQKFKQRQKEARINRKKGKLSRRTTTSWHAKREETAA</sequence>
<feature type="region of interest" description="Disordered" evidence="2">
    <location>
        <begin position="423"/>
        <end position="447"/>
    </location>
</feature>
<organism evidence="4 5">
    <name type="scientific">Trematosphaeria pertusa</name>
    <dbReference type="NCBI Taxonomy" id="390896"/>
    <lineage>
        <taxon>Eukaryota</taxon>
        <taxon>Fungi</taxon>
        <taxon>Dikarya</taxon>
        <taxon>Ascomycota</taxon>
        <taxon>Pezizomycotina</taxon>
        <taxon>Dothideomycetes</taxon>
        <taxon>Pleosporomycetidae</taxon>
        <taxon>Pleosporales</taxon>
        <taxon>Massarineae</taxon>
        <taxon>Trematosphaeriaceae</taxon>
        <taxon>Trematosphaeria</taxon>
    </lineage>
</organism>
<feature type="compositionally biased region" description="Low complexity" evidence="2">
    <location>
        <begin position="67"/>
        <end position="78"/>
    </location>
</feature>
<feature type="compositionally biased region" description="Acidic residues" evidence="2">
    <location>
        <begin position="225"/>
        <end position="238"/>
    </location>
</feature>
<feature type="region of interest" description="Disordered" evidence="2">
    <location>
        <begin position="67"/>
        <end position="108"/>
    </location>
</feature>
<protein>
    <recommendedName>
        <fullName evidence="3">C3H1-type domain-containing protein</fullName>
    </recommendedName>
</protein>
<feature type="compositionally biased region" description="Basic and acidic residues" evidence="2">
    <location>
        <begin position="505"/>
        <end position="532"/>
    </location>
</feature>
<feature type="region of interest" description="Disordered" evidence="2">
    <location>
        <begin position="326"/>
        <end position="345"/>
    </location>
</feature>
<keyword evidence="5" id="KW-1185">Reference proteome</keyword>
<gene>
    <name evidence="4" type="ORF">BU26DRAFT_499610</name>
</gene>
<feature type="region of interest" description="Disordered" evidence="2">
    <location>
        <begin position="505"/>
        <end position="556"/>
    </location>
</feature>
<name>A0A6A6J2U4_9PLEO</name>
<evidence type="ECO:0000313" key="5">
    <source>
        <dbReference type="Proteomes" id="UP000800094"/>
    </source>
</evidence>
<evidence type="ECO:0000259" key="3">
    <source>
        <dbReference type="PROSITE" id="PS50103"/>
    </source>
</evidence>
<evidence type="ECO:0000256" key="1">
    <source>
        <dbReference type="PROSITE-ProRule" id="PRU00723"/>
    </source>
</evidence>
<evidence type="ECO:0000256" key="2">
    <source>
        <dbReference type="SAM" id="MobiDB-lite"/>
    </source>
</evidence>
<dbReference type="OrthoDB" id="3793406at2759"/>
<feature type="domain" description="C3H1-type" evidence="3">
    <location>
        <begin position="108"/>
        <end position="135"/>
    </location>
</feature>
<evidence type="ECO:0000313" key="4">
    <source>
        <dbReference type="EMBL" id="KAF2257039.1"/>
    </source>
</evidence>
<keyword evidence="1" id="KW-0862">Zinc</keyword>
<dbReference type="RefSeq" id="XP_033692043.1">
    <property type="nucleotide sequence ID" value="XM_033826421.1"/>
</dbReference>